<sequence length="106" mass="10626">MVLGEGGWIGKWPRGAVGSGGVVMVGEVVAGRRGVVMVGEVVAGRRGVVMVGGVVAGWRVAAGWRGGGRGIGVLMVGGVVYGVVTGAVIVMRRRKGKRWGGGTVKG</sequence>
<accession>A0A7W8ELN2</accession>
<keyword evidence="1" id="KW-0472">Membrane</keyword>
<reference evidence="2 3" key="1">
    <citation type="submission" date="2020-08" db="EMBL/GenBank/DDBJ databases">
        <title>Genomic Encyclopedia of Type Strains, Phase IV (KMG-IV): sequencing the most valuable type-strain genomes for metagenomic binning, comparative biology and taxonomic classification.</title>
        <authorList>
            <person name="Goeker M."/>
        </authorList>
    </citation>
    <scope>NUCLEOTIDE SEQUENCE [LARGE SCALE GENOMIC DNA]</scope>
    <source>
        <strain evidence="2 3">DSM 45385</strain>
    </source>
</reference>
<dbReference type="AlphaFoldDB" id="A0A7W8ELN2"/>
<comment type="caution">
    <text evidence="2">The sequence shown here is derived from an EMBL/GenBank/DDBJ whole genome shotgun (WGS) entry which is preliminary data.</text>
</comment>
<dbReference type="RefSeq" id="WP_184973266.1">
    <property type="nucleotide sequence ID" value="NZ_JACHIN010000019.1"/>
</dbReference>
<keyword evidence="1" id="KW-1133">Transmembrane helix</keyword>
<keyword evidence="1" id="KW-0812">Transmembrane</keyword>
<feature type="transmembrane region" description="Helical" evidence="1">
    <location>
        <begin position="70"/>
        <end position="90"/>
    </location>
</feature>
<keyword evidence="3" id="KW-1185">Reference proteome</keyword>
<proteinExistence type="predicted"/>
<dbReference type="EMBL" id="JACHIN010000019">
    <property type="protein sequence ID" value="MBB5083816.1"/>
    <property type="molecule type" value="Genomic_DNA"/>
</dbReference>
<name>A0A7W8ELN2_9ACTN</name>
<gene>
    <name evidence="2" type="ORF">HNR40_009321</name>
</gene>
<evidence type="ECO:0000313" key="2">
    <source>
        <dbReference type="EMBL" id="MBB5083816.1"/>
    </source>
</evidence>
<organism evidence="2 3">
    <name type="scientific">Nonomuraea endophytica</name>
    <dbReference type="NCBI Taxonomy" id="714136"/>
    <lineage>
        <taxon>Bacteria</taxon>
        <taxon>Bacillati</taxon>
        <taxon>Actinomycetota</taxon>
        <taxon>Actinomycetes</taxon>
        <taxon>Streptosporangiales</taxon>
        <taxon>Streptosporangiaceae</taxon>
        <taxon>Nonomuraea</taxon>
    </lineage>
</organism>
<protein>
    <submittedName>
        <fullName evidence="2">Uncharacterized protein</fullName>
    </submittedName>
</protein>
<evidence type="ECO:0000256" key="1">
    <source>
        <dbReference type="SAM" id="Phobius"/>
    </source>
</evidence>
<dbReference type="Proteomes" id="UP000568380">
    <property type="component" value="Unassembled WGS sequence"/>
</dbReference>
<evidence type="ECO:0000313" key="3">
    <source>
        <dbReference type="Proteomes" id="UP000568380"/>
    </source>
</evidence>